<protein>
    <recommendedName>
        <fullName evidence="4">Probable 2-phosphosulfolactate phosphatase</fullName>
        <ecNumber evidence="3">3.1.3.71</ecNumber>
    </recommendedName>
</protein>
<evidence type="ECO:0000313" key="8">
    <source>
        <dbReference type="EMBL" id="GGC89462.1"/>
    </source>
</evidence>
<comment type="catalytic activity">
    <reaction evidence="7">
        <text>(2R)-O-phospho-3-sulfolactate + H2O = (2R)-3-sulfolactate + phosphate</text>
        <dbReference type="Rhea" id="RHEA:23416"/>
        <dbReference type="ChEBI" id="CHEBI:15377"/>
        <dbReference type="ChEBI" id="CHEBI:15597"/>
        <dbReference type="ChEBI" id="CHEBI:43474"/>
        <dbReference type="ChEBI" id="CHEBI:58738"/>
        <dbReference type="EC" id="3.1.3.71"/>
    </reaction>
</comment>
<keyword evidence="5" id="KW-0378">Hydrolase</keyword>
<evidence type="ECO:0000256" key="7">
    <source>
        <dbReference type="ARBA" id="ARBA00033711"/>
    </source>
</evidence>
<evidence type="ECO:0000256" key="6">
    <source>
        <dbReference type="ARBA" id="ARBA00022842"/>
    </source>
</evidence>
<name>A0ABQ1P9L1_9BACI</name>
<proteinExistence type="inferred from homology"/>
<evidence type="ECO:0000256" key="5">
    <source>
        <dbReference type="ARBA" id="ARBA00022801"/>
    </source>
</evidence>
<dbReference type="PANTHER" id="PTHR37311:SF1">
    <property type="entry name" value="2-PHOSPHOSULFOLACTATE PHOSPHATASE-RELATED"/>
    <property type="match status" value="1"/>
</dbReference>
<accession>A0ABQ1P9L1</accession>
<dbReference type="Gene3D" id="3.90.1560.10">
    <property type="entry name" value="ComB-like"/>
    <property type="match status" value="1"/>
</dbReference>
<comment type="caution">
    <text evidence="8">The sequence shown here is derived from an EMBL/GenBank/DDBJ whole genome shotgun (WGS) entry which is preliminary data.</text>
</comment>
<organism evidence="8 9">
    <name type="scientific">Thalassobacillus devorans</name>
    <dbReference type="NCBI Taxonomy" id="279813"/>
    <lineage>
        <taxon>Bacteria</taxon>
        <taxon>Bacillati</taxon>
        <taxon>Bacillota</taxon>
        <taxon>Bacilli</taxon>
        <taxon>Bacillales</taxon>
        <taxon>Bacillaceae</taxon>
        <taxon>Thalassobacillus</taxon>
    </lineage>
</organism>
<keyword evidence="6" id="KW-0460">Magnesium</keyword>
<dbReference type="PANTHER" id="PTHR37311">
    <property type="entry name" value="2-PHOSPHOSULFOLACTATE PHOSPHATASE-RELATED"/>
    <property type="match status" value="1"/>
</dbReference>
<dbReference type="Proteomes" id="UP000619534">
    <property type="component" value="Unassembled WGS sequence"/>
</dbReference>
<dbReference type="EC" id="3.1.3.71" evidence="3"/>
<dbReference type="InterPro" id="IPR036702">
    <property type="entry name" value="ComB-like_sf"/>
</dbReference>
<gene>
    <name evidence="8" type="primary">comB</name>
    <name evidence="8" type="ORF">GCM10007216_20260</name>
</gene>
<dbReference type="Pfam" id="PF04029">
    <property type="entry name" value="2-ph_phosp"/>
    <property type="match status" value="1"/>
</dbReference>
<dbReference type="EMBL" id="BMCJ01000003">
    <property type="protein sequence ID" value="GGC89462.1"/>
    <property type="molecule type" value="Genomic_DNA"/>
</dbReference>
<evidence type="ECO:0000256" key="1">
    <source>
        <dbReference type="ARBA" id="ARBA00001946"/>
    </source>
</evidence>
<sequence>MYEMRRVIVLTQKELVEKERLNDATAVVIDVFLATSTIAFLLEYGYDPVYTANDGNHACDIQEKEQLFGLMLGEKNGEAIEGFEYPDPTLIQKVNKKQSAIICSTNGTRAVESANLSESLLLSSLVNGHMVAKHIHQKTDSETIVIICAGNAGHFSAEDFVGAGQLVDHLWERENYSFSDSAKLARDAFLKEKANNYKGLLEKETSKLLRDTGFAESMDLIIQSVEMVHVLPMYVDGKIQNLNLE</sequence>
<comment type="similarity">
    <text evidence="2">Belongs to the ComB family.</text>
</comment>
<evidence type="ECO:0000313" key="9">
    <source>
        <dbReference type="Proteomes" id="UP000619534"/>
    </source>
</evidence>
<keyword evidence="9" id="KW-1185">Reference proteome</keyword>
<evidence type="ECO:0000256" key="4">
    <source>
        <dbReference type="ARBA" id="ARBA00021948"/>
    </source>
</evidence>
<comment type="cofactor">
    <cofactor evidence="1">
        <name>Mg(2+)</name>
        <dbReference type="ChEBI" id="CHEBI:18420"/>
    </cofactor>
</comment>
<dbReference type="SUPFAM" id="SSF142823">
    <property type="entry name" value="ComB-like"/>
    <property type="match status" value="1"/>
</dbReference>
<reference evidence="9" key="1">
    <citation type="journal article" date="2019" name="Int. J. Syst. Evol. Microbiol.">
        <title>The Global Catalogue of Microorganisms (GCM) 10K type strain sequencing project: providing services to taxonomists for standard genome sequencing and annotation.</title>
        <authorList>
            <consortium name="The Broad Institute Genomics Platform"/>
            <consortium name="The Broad Institute Genome Sequencing Center for Infectious Disease"/>
            <person name="Wu L."/>
            <person name="Ma J."/>
        </authorList>
    </citation>
    <scope>NUCLEOTIDE SEQUENCE [LARGE SCALE GENOMIC DNA]</scope>
    <source>
        <strain evidence="9">CCM 7282</strain>
    </source>
</reference>
<evidence type="ECO:0000256" key="2">
    <source>
        <dbReference type="ARBA" id="ARBA00009997"/>
    </source>
</evidence>
<dbReference type="InterPro" id="IPR005238">
    <property type="entry name" value="ComB-like"/>
</dbReference>
<evidence type="ECO:0000256" key="3">
    <source>
        <dbReference type="ARBA" id="ARBA00012953"/>
    </source>
</evidence>